<dbReference type="AlphaFoldDB" id="A0A6P0CGB1"/>
<sequence>MTAQSDLHSSRAARALRALAEADPAIAALSLWCRHRDGEMTRTSGDMITYGPDFAALAPHEQMGLAAHHILHVALRHPARLAALQDRLEAGFDAALYNLVSDALVNEALLLADHALPRPAVRLTELLAQALGKTVTPEEALAEWDVDRLYFALSKTDGGAGGAREEAASYAAAQAFENDLDPAPGEADAAGEAEQAARWRQHMTRAMDAGRQAGRGIGRIGHRLADVPEPRIPWEMLLRRLLTQAVTVMPQASPRRPARRWIAGSAQAVRTGTPEPGFQPGQRPLTDVPRIVVGLDASSSIDDARLRLFWAEVMGIARRLRAELHLLVFDDEIRHRQRIDPAQVRFDLPELPRGGGTAFVSVIAEAHRMAAAALVMLTDLEGEAGSPPKGFPVIWVVPDPGATEPPFGRLVDMTA</sequence>
<proteinExistence type="predicted"/>
<comment type="caution">
    <text evidence="3">The sequence shown here is derived from an EMBL/GenBank/DDBJ whole genome shotgun (WGS) entry which is preliminary data.</text>
</comment>
<feature type="domain" description="Putative metallopeptidase" evidence="2">
    <location>
        <begin position="8"/>
        <end position="281"/>
    </location>
</feature>
<reference evidence="3 4" key="1">
    <citation type="submission" date="2020-01" db="EMBL/GenBank/DDBJ databases">
        <title>Sulfitobacter sediminilitoris sp. nov., isolated from a tidal flat.</title>
        <authorList>
            <person name="Park S."/>
            <person name="Yoon J.-H."/>
        </authorList>
    </citation>
    <scope>NUCLEOTIDE SEQUENCE [LARGE SCALE GENOMIC DNA]</scope>
    <source>
        <strain evidence="3 4">JBTF-M27</strain>
    </source>
</reference>
<dbReference type="EMBL" id="JAABNT010000015">
    <property type="protein sequence ID" value="NEK24420.1"/>
    <property type="molecule type" value="Genomic_DNA"/>
</dbReference>
<dbReference type="InterPro" id="IPR018698">
    <property type="entry name" value="VWA-like_dom"/>
</dbReference>
<protein>
    <recommendedName>
        <fullName evidence="5">Metal-dependent peptidase</fullName>
    </recommendedName>
</protein>
<evidence type="ECO:0000313" key="4">
    <source>
        <dbReference type="Proteomes" id="UP000468591"/>
    </source>
</evidence>
<organism evidence="3 4">
    <name type="scientific">Sulfitobacter sediminilitoris</name>
    <dbReference type="NCBI Taxonomy" id="2698830"/>
    <lineage>
        <taxon>Bacteria</taxon>
        <taxon>Pseudomonadati</taxon>
        <taxon>Pseudomonadota</taxon>
        <taxon>Alphaproteobacteria</taxon>
        <taxon>Rhodobacterales</taxon>
        <taxon>Roseobacteraceae</taxon>
        <taxon>Sulfitobacter</taxon>
    </lineage>
</organism>
<dbReference type="PANTHER" id="PTHR38730:SF1">
    <property type="entry name" value="SLL7028 PROTEIN"/>
    <property type="match status" value="1"/>
</dbReference>
<dbReference type="InterPro" id="IPR025154">
    <property type="entry name" value="Put_metallopeptidase_dom"/>
</dbReference>
<dbReference type="PANTHER" id="PTHR38730">
    <property type="entry name" value="SLL7028 PROTEIN"/>
    <property type="match status" value="1"/>
</dbReference>
<name>A0A6P0CGB1_9RHOB</name>
<feature type="domain" description="VWA-like" evidence="1">
    <location>
        <begin position="291"/>
        <end position="413"/>
    </location>
</feature>
<evidence type="ECO:0000259" key="1">
    <source>
        <dbReference type="Pfam" id="PF09967"/>
    </source>
</evidence>
<keyword evidence="4" id="KW-1185">Reference proteome</keyword>
<gene>
    <name evidence="3" type="ORF">GV827_18715</name>
</gene>
<dbReference type="RefSeq" id="WP_164355348.1">
    <property type="nucleotide sequence ID" value="NZ_JAABNT010000015.1"/>
</dbReference>
<dbReference type="Pfam" id="PF09967">
    <property type="entry name" value="DUF2201"/>
    <property type="match status" value="1"/>
</dbReference>
<evidence type="ECO:0000313" key="3">
    <source>
        <dbReference type="EMBL" id="NEK24420.1"/>
    </source>
</evidence>
<dbReference type="Pfam" id="PF13203">
    <property type="entry name" value="DUF2201_N"/>
    <property type="match status" value="1"/>
</dbReference>
<accession>A0A6P0CGB1</accession>
<dbReference type="Proteomes" id="UP000468591">
    <property type="component" value="Unassembled WGS sequence"/>
</dbReference>
<evidence type="ECO:0008006" key="5">
    <source>
        <dbReference type="Google" id="ProtNLM"/>
    </source>
</evidence>
<evidence type="ECO:0000259" key="2">
    <source>
        <dbReference type="Pfam" id="PF13203"/>
    </source>
</evidence>